<name>A0AA88VKM7_9ASTE</name>
<evidence type="ECO:0000256" key="2">
    <source>
        <dbReference type="ARBA" id="ARBA00005814"/>
    </source>
</evidence>
<dbReference type="GO" id="GO:0016020">
    <property type="term" value="C:membrane"/>
    <property type="evidence" value="ECO:0007669"/>
    <property type="project" value="UniProtKB-SubCell"/>
</dbReference>
<feature type="transmembrane region" description="Helical" evidence="11">
    <location>
        <begin position="556"/>
        <end position="577"/>
    </location>
</feature>
<dbReference type="CDD" id="cd03213">
    <property type="entry name" value="ABCG_EPDR"/>
    <property type="match status" value="2"/>
</dbReference>
<dbReference type="Proteomes" id="UP001188597">
    <property type="component" value="Unassembled WGS sequence"/>
</dbReference>
<evidence type="ECO:0000256" key="4">
    <source>
        <dbReference type="ARBA" id="ARBA00022553"/>
    </source>
</evidence>
<feature type="domain" description="ABC transporter" evidence="12">
    <location>
        <begin position="716"/>
        <end position="960"/>
    </location>
</feature>
<feature type="transmembrane region" description="Helical" evidence="11">
    <location>
        <begin position="1134"/>
        <end position="1157"/>
    </location>
</feature>
<keyword evidence="14" id="KW-1185">Reference proteome</keyword>
<feature type="transmembrane region" description="Helical" evidence="11">
    <location>
        <begin position="418"/>
        <end position="437"/>
    </location>
</feature>
<proteinExistence type="inferred from homology"/>
<dbReference type="Gene3D" id="3.40.50.300">
    <property type="entry name" value="P-loop containing nucleotide triphosphate hydrolases"/>
    <property type="match status" value="2"/>
</dbReference>
<sequence>DMGTSMEIEGAFASASGGGGGDDVEKGEVESIGGNEGVAYLVWEDLTVVLPNFGHGPTKRLLHGLSGYAEPGRIMAIMGPSGSGKSTLLDALAGRLSTNVVMTGHILLNGNKRRLNYGVVAYVTQDDVLLGTLTVRETITYSAHLRLPTTLTKEEVQEIVEGTIMEMGLEDCADRLIGNWHLRGISGGEKKRVSIALEILVRPRLLFLDEPTSGLDSASAFFVVQALKSVARDGRTVISSIHQPSSEVFALFDDLFLLSGGETVYFGEAKVAIKFFAEAGFPCPSRRNPSDHFLRCINSDFDIVTATLKGSQRIRETQKTSDPLSIMATAQIKAMLVEKYKRSEYSAKARSRMRELSTIISITESSSLSSLHPSLFNSPQHQGLQVEASSGSQAGWWKQLCTLTRRSFVNMSRDMGYYWLRIIIYIIVSICVGTIYYDVGTGYTAILARGACGGFITGFMTFMSIGGFPSFIEEMRVFYRERLNGYYGVAVFILSNFLSSFPYLVAVAFTTGTITYYMVKFGHGVSHYVYFCLNIFGAISVVENCMMIIASLVPNFLMGIITGAGVLGIMMMTAGFFRLLSDLPKPVWRYPISYISYGSWSLQGAYKNDMIGLVFDPLVPGDPKLKGEDVLLLMLMKFHGSCFIHFKESRKLSLMCIIVEQFEDAVASSNHGLGARELLVVNKEIEVAEAAVAADIGSAAGGDLEKGVISDGAAYLAWEELTVVLPNFGNGPTRRLLNGLTGYAQPGRIMAIMGPSGSGKSTLLDSLAGRLSGNAVMTGNVLLNGRKKRLDYGVVAYVTQEDILLGTLTVKETITYSAQLRLPGNMTKHQFNEIVEGTIMEMGLQDCADQLIGNWHLRGISGGEKKRLGIALEILTRPSLLFLDEPTSGLDSASAFFVVQALRNVCCGGRTIISSIHQPSSEVFALLNDLFLLSGGETVYFGEAKKALEFFADSGFPCPSKRNPSDHFLRCINSDFDSVNATLMGSNRIPVCKQLQRCYHYHFFINIVFMDMSMHLFKSKCRIYMCVQDIQSSSGPFLNLATAEIKARLVERYKSSEYAKEARCKVREILITEGLHMKTTIGSQATWSKQLCTLSRRSVVNMSRDFGYYWLRIVVYLAVSICVGTVFFDIGTSYNAILARGACGGFISGFMTFMSIGGFPSFIEEMKIFHRERLNGHYGVGVFTLSNFFSSFPFLAVMSLGTATVTYNMVKFRPGFSHFIYTYLDLLSSIAVVESCMMVVASLVPNFLMGIIAGAGVIGIMMMTAGFFRLFPDLPKPFWRYPFSYINYMAWALQGAYKNDMIGIEFDPAQPGDPKLKGEVLLETVLGVSLRHSKWWDLAVVIAILLFYRLLFFTILKFKERASPVFRKLYAKRTLQHLRKRPSFRKTPPFPSKRHQIVHSLSSQEGLNSPIH</sequence>
<accession>A0AA88VKM7</accession>
<feature type="transmembrane region" description="Helical" evidence="11">
    <location>
        <begin position="1106"/>
        <end position="1128"/>
    </location>
</feature>
<evidence type="ECO:0000256" key="7">
    <source>
        <dbReference type="ARBA" id="ARBA00022840"/>
    </source>
</evidence>
<feature type="transmembrane region" description="Helical" evidence="11">
    <location>
        <begin position="1247"/>
        <end position="1271"/>
    </location>
</feature>
<evidence type="ECO:0000259" key="12">
    <source>
        <dbReference type="PROSITE" id="PS50893"/>
    </source>
</evidence>
<dbReference type="InterPro" id="IPR003593">
    <property type="entry name" value="AAA+_ATPase"/>
</dbReference>
<keyword evidence="4" id="KW-0597">Phosphoprotein</keyword>
<feature type="region of interest" description="Disordered" evidence="10">
    <location>
        <begin position="1382"/>
        <end position="1412"/>
    </location>
</feature>
<evidence type="ECO:0000256" key="3">
    <source>
        <dbReference type="ARBA" id="ARBA00022448"/>
    </source>
</evidence>
<keyword evidence="6" id="KW-0547">Nucleotide-binding</keyword>
<dbReference type="GO" id="GO:0009651">
    <property type="term" value="P:response to salt stress"/>
    <property type="evidence" value="ECO:0007669"/>
    <property type="project" value="UniProtKB-ARBA"/>
</dbReference>
<dbReference type="PANTHER" id="PTHR48042:SF15">
    <property type="entry name" value="ABC TRANSPORTER G FAMILY MEMBER 13"/>
    <property type="match status" value="1"/>
</dbReference>
<comment type="subcellular location">
    <subcellularLocation>
        <location evidence="1">Membrane</location>
        <topology evidence="1">Multi-pass membrane protein</topology>
    </subcellularLocation>
</comment>
<gene>
    <name evidence="13" type="ORF">RJ639_012183</name>
</gene>
<dbReference type="Pfam" id="PF19055">
    <property type="entry name" value="ABC2_membrane_7"/>
    <property type="match status" value="1"/>
</dbReference>
<feature type="non-terminal residue" evidence="13">
    <location>
        <position position="1"/>
    </location>
</feature>
<dbReference type="Pfam" id="PF01061">
    <property type="entry name" value="ABC2_membrane"/>
    <property type="match status" value="2"/>
</dbReference>
<protein>
    <recommendedName>
        <fullName evidence="12">ABC transporter domain-containing protein</fullName>
    </recommendedName>
</protein>
<dbReference type="EMBL" id="JAVXUP010001518">
    <property type="protein sequence ID" value="KAK3010701.1"/>
    <property type="molecule type" value="Genomic_DNA"/>
</dbReference>
<evidence type="ECO:0000256" key="1">
    <source>
        <dbReference type="ARBA" id="ARBA00004141"/>
    </source>
</evidence>
<dbReference type="InterPro" id="IPR027417">
    <property type="entry name" value="P-loop_NTPase"/>
</dbReference>
<feature type="transmembrane region" description="Helical" evidence="11">
    <location>
        <begin position="1178"/>
        <end position="1200"/>
    </location>
</feature>
<comment type="similarity">
    <text evidence="2">Belongs to the ABC transporter superfamily. ABCG family. Eye pigment precursor importer (TC 3.A.1.204) subfamily.</text>
</comment>
<dbReference type="InterPro" id="IPR013525">
    <property type="entry name" value="ABC2_TM"/>
</dbReference>
<dbReference type="SUPFAM" id="SSF52540">
    <property type="entry name" value="P-loop containing nucleoside triphosphate hydrolases"/>
    <property type="match status" value="2"/>
</dbReference>
<evidence type="ECO:0000256" key="8">
    <source>
        <dbReference type="ARBA" id="ARBA00022989"/>
    </source>
</evidence>
<comment type="caution">
    <text evidence="13">The sequence shown here is derived from an EMBL/GenBank/DDBJ whole genome shotgun (WGS) entry which is preliminary data.</text>
</comment>
<keyword evidence="8 11" id="KW-1133">Transmembrane helix</keyword>
<evidence type="ECO:0000256" key="11">
    <source>
        <dbReference type="SAM" id="Phobius"/>
    </source>
</evidence>
<feature type="transmembrane region" description="Helical" evidence="11">
    <location>
        <begin position="1335"/>
        <end position="1358"/>
    </location>
</feature>
<dbReference type="PANTHER" id="PTHR48042">
    <property type="entry name" value="ABC TRANSPORTER G FAMILY MEMBER 11"/>
    <property type="match status" value="1"/>
</dbReference>
<evidence type="ECO:0000256" key="5">
    <source>
        <dbReference type="ARBA" id="ARBA00022692"/>
    </source>
</evidence>
<dbReference type="InterPro" id="IPR043926">
    <property type="entry name" value="ABCG_dom"/>
</dbReference>
<dbReference type="FunFam" id="3.40.50.300:FF:000504">
    <property type="entry name" value="ABC transporter G family member 11"/>
    <property type="match status" value="2"/>
</dbReference>
<dbReference type="InterPro" id="IPR017871">
    <property type="entry name" value="ABC_transporter-like_CS"/>
</dbReference>
<feature type="domain" description="ABC transporter" evidence="12">
    <location>
        <begin position="41"/>
        <end position="285"/>
    </location>
</feature>
<dbReference type="InterPro" id="IPR052215">
    <property type="entry name" value="Plant_ABCG"/>
</dbReference>
<feature type="transmembrane region" description="Helical" evidence="11">
    <location>
        <begin position="443"/>
        <end position="465"/>
    </location>
</feature>
<evidence type="ECO:0000313" key="13">
    <source>
        <dbReference type="EMBL" id="KAK3010701.1"/>
    </source>
</evidence>
<keyword evidence="9 11" id="KW-0472">Membrane</keyword>
<feature type="compositionally biased region" description="Polar residues" evidence="10">
    <location>
        <begin position="1399"/>
        <end position="1412"/>
    </location>
</feature>
<evidence type="ECO:0000313" key="14">
    <source>
        <dbReference type="Proteomes" id="UP001188597"/>
    </source>
</evidence>
<dbReference type="SMART" id="SM00382">
    <property type="entry name" value="AAA"/>
    <property type="match status" value="2"/>
</dbReference>
<dbReference type="PROSITE" id="PS00211">
    <property type="entry name" value="ABC_TRANSPORTER_1"/>
    <property type="match status" value="2"/>
</dbReference>
<dbReference type="Pfam" id="PF00005">
    <property type="entry name" value="ABC_tran"/>
    <property type="match status" value="2"/>
</dbReference>
<dbReference type="GO" id="GO:0016887">
    <property type="term" value="F:ATP hydrolysis activity"/>
    <property type="evidence" value="ECO:0007669"/>
    <property type="project" value="InterPro"/>
</dbReference>
<keyword evidence="5 11" id="KW-0812">Transmembrane</keyword>
<evidence type="ECO:0000256" key="9">
    <source>
        <dbReference type="ARBA" id="ARBA00023136"/>
    </source>
</evidence>
<evidence type="ECO:0000256" key="6">
    <source>
        <dbReference type="ARBA" id="ARBA00022741"/>
    </source>
</evidence>
<dbReference type="GO" id="GO:0005524">
    <property type="term" value="F:ATP binding"/>
    <property type="evidence" value="ECO:0007669"/>
    <property type="project" value="UniProtKB-KW"/>
</dbReference>
<keyword evidence="3" id="KW-0813">Transport</keyword>
<keyword evidence="7" id="KW-0067">ATP-binding</keyword>
<reference evidence="13" key="1">
    <citation type="submission" date="2022-12" db="EMBL/GenBank/DDBJ databases">
        <title>Draft genome assemblies for two species of Escallonia (Escalloniales).</title>
        <authorList>
            <person name="Chanderbali A."/>
            <person name="Dervinis C."/>
            <person name="Anghel I."/>
            <person name="Soltis D."/>
            <person name="Soltis P."/>
            <person name="Zapata F."/>
        </authorList>
    </citation>
    <scope>NUCLEOTIDE SEQUENCE</scope>
    <source>
        <strain evidence="13">UCBG64.0493</strain>
        <tissue evidence="13">Leaf</tissue>
    </source>
</reference>
<feature type="transmembrane region" description="Helical" evidence="11">
    <location>
        <begin position="486"/>
        <end position="508"/>
    </location>
</feature>
<organism evidence="13 14">
    <name type="scientific">Escallonia herrerae</name>
    <dbReference type="NCBI Taxonomy" id="1293975"/>
    <lineage>
        <taxon>Eukaryota</taxon>
        <taxon>Viridiplantae</taxon>
        <taxon>Streptophyta</taxon>
        <taxon>Embryophyta</taxon>
        <taxon>Tracheophyta</taxon>
        <taxon>Spermatophyta</taxon>
        <taxon>Magnoliopsida</taxon>
        <taxon>eudicotyledons</taxon>
        <taxon>Gunneridae</taxon>
        <taxon>Pentapetalae</taxon>
        <taxon>asterids</taxon>
        <taxon>campanulids</taxon>
        <taxon>Escalloniales</taxon>
        <taxon>Escalloniaceae</taxon>
        <taxon>Escallonia</taxon>
    </lineage>
</organism>
<feature type="transmembrane region" description="Helical" evidence="11">
    <location>
        <begin position="528"/>
        <end position="549"/>
    </location>
</feature>
<feature type="transmembrane region" description="Helical" evidence="11">
    <location>
        <begin position="1220"/>
        <end position="1240"/>
    </location>
</feature>
<evidence type="ECO:0000256" key="10">
    <source>
        <dbReference type="SAM" id="MobiDB-lite"/>
    </source>
</evidence>
<dbReference type="PROSITE" id="PS50893">
    <property type="entry name" value="ABC_TRANSPORTER_2"/>
    <property type="match status" value="2"/>
</dbReference>
<dbReference type="GO" id="GO:0140359">
    <property type="term" value="F:ABC-type transporter activity"/>
    <property type="evidence" value="ECO:0007669"/>
    <property type="project" value="InterPro"/>
</dbReference>
<dbReference type="InterPro" id="IPR003439">
    <property type="entry name" value="ABC_transporter-like_ATP-bd"/>
</dbReference>